<feature type="region of interest" description="Disordered" evidence="9">
    <location>
        <begin position="277"/>
        <end position="313"/>
    </location>
</feature>
<dbReference type="InterPro" id="IPR011330">
    <property type="entry name" value="Glyco_hydro/deAcase_b/a-brl"/>
</dbReference>
<dbReference type="PROSITE" id="PS50941">
    <property type="entry name" value="CHIT_BIND_I_2"/>
    <property type="match status" value="1"/>
</dbReference>
<evidence type="ECO:0000256" key="5">
    <source>
        <dbReference type="ARBA" id="ARBA00022801"/>
    </source>
</evidence>
<feature type="disulfide bond" evidence="8">
    <location>
        <begin position="329"/>
        <end position="343"/>
    </location>
</feature>
<comment type="cofactor">
    <cofactor evidence="1">
        <name>Co(2+)</name>
        <dbReference type="ChEBI" id="CHEBI:48828"/>
    </cofactor>
</comment>
<evidence type="ECO:0000256" key="4">
    <source>
        <dbReference type="ARBA" id="ARBA00022729"/>
    </source>
</evidence>
<keyword evidence="2 8" id="KW-0147">Chitin-binding</keyword>
<dbReference type="PANTHER" id="PTHR46471">
    <property type="entry name" value="CHITIN DEACETYLASE"/>
    <property type="match status" value="1"/>
</dbReference>
<gene>
    <name evidence="14" type="ORF">PgNI_01281</name>
</gene>
<proteinExistence type="predicted"/>
<evidence type="ECO:0000256" key="7">
    <source>
        <dbReference type="ARBA" id="ARBA00023285"/>
    </source>
</evidence>
<organism evidence="13 14">
    <name type="scientific">Pyricularia grisea</name>
    <name type="common">Crabgrass-specific blast fungus</name>
    <name type="synonym">Magnaporthe grisea</name>
    <dbReference type="NCBI Taxonomy" id="148305"/>
    <lineage>
        <taxon>Eukaryota</taxon>
        <taxon>Fungi</taxon>
        <taxon>Dikarya</taxon>
        <taxon>Ascomycota</taxon>
        <taxon>Pezizomycotina</taxon>
        <taxon>Sordariomycetes</taxon>
        <taxon>Sordariomycetidae</taxon>
        <taxon>Magnaporthales</taxon>
        <taxon>Pyriculariaceae</taxon>
        <taxon>Pyricularia</taxon>
    </lineage>
</organism>
<sequence length="355" mass="38900">MKQKIAGLVWGLLGLLLLCDAVAAYDVRAGFGVNRRNGVVRRSVAGSTSTVQRDLLGNVPYGEVITRCRQSKAVALTFDDGPSIYTENVLNLLRQYNAKATFFITANNGLGPLESEPWSSLVRRMMAEGHQIAHHSWSHQDMSTLNADARRDEIVRAEEAFADVLGGRFPTYLRPPYGSCNADCLAQARRLGYHVVMWDIDSDDWRYQAEIERSERQVEEGLAAGGGGNIVLAHDIHYNSSTRLTQFMLEQLARRGLRAMTVGECLDDPAELWYREVPKSSSGTTAKPSKPTKPTKPKPKPGAASKLKASTDGRCGGDVTCADSLWGSCCSRYNWCGNSADHCNAGCQSQFGDCT</sequence>
<evidence type="ECO:0000256" key="10">
    <source>
        <dbReference type="SAM" id="SignalP"/>
    </source>
</evidence>
<dbReference type="RefSeq" id="XP_030987577.1">
    <property type="nucleotide sequence ID" value="XM_031121354.1"/>
</dbReference>
<keyword evidence="8" id="KW-1015">Disulfide bond</keyword>
<keyword evidence="13" id="KW-1185">Reference proteome</keyword>
<keyword evidence="7" id="KW-0170">Cobalt</keyword>
<keyword evidence="3" id="KW-0479">Metal-binding</keyword>
<keyword evidence="5" id="KW-0378">Hydrolase</keyword>
<dbReference type="PROSITE" id="PS51677">
    <property type="entry name" value="NODB"/>
    <property type="match status" value="1"/>
</dbReference>
<dbReference type="CDD" id="cd11618">
    <property type="entry name" value="ChtBD1_1"/>
    <property type="match status" value="1"/>
</dbReference>
<reference evidence="14" key="1">
    <citation type="journal article" date="2019" name="Mol. Biol. Evol.">
        <title>Blast fungal genomes show frequent chromosomal changes, gene gains and losses, and effector gene turnover.</title>
        <authorList>
            <person name="Gomez Luciano L.B."/>
            <person name="Jason Tsai I."/>
            <person name="Chuma I."/>
            <person name="Tosa Y."/>
            <person name="Chen Y.H."/>
            <person name="Li J.Y."/>
            <person name="Li M.Y."/>
            <person name="Jade Lu M.Y."/>
            <person name="Nakayashiki H."/>
            <person name="Li W.H."/>
        </authorList>
    </citation>
    <scope>NUCLEOTIDE SEQUENCE</scope>
    <source>
        <strain evidence="14">NI907</strain>
    </source>
</reference>
<feature type="chain" id="PRO_5027552457" description="Chitin deacetylase" evidence="10">
    <location>
        <begin position="25"/>
        <end position="355"/>
    </location>
</feature>
<accession>A0A6P8BKG7</accession>
<feature type="domain" description="NodB homology" evidence="12">
    <location>
        <begin position="72"/>
        <end position="260"/>
    </location>
</feature>
<evidence type="ECO:0000256" key="3">
    <source>
        <dbReference type="ARBA" id="ARBA00022723"/>
    </source>
</evidence>
<evidence type="ECO:0000259" key="12">
    <source>
        <dbReference type="PROSITE" id="PS51677"/>
    </source>
</evidence>
<dbReference type="GO" id="GO:0016810">
    <property type="term" value="F:hydrolase activity, acting on carbon-nitrogen (but not peptide) bonds"/>
    <property type="evidence" value="ECO:0007669"/>
    <property type="project" value="InterPro"/>
</dbReference>
<dbReference type="Pfam" id="PF01522">
    <property type="entry name" value="Polysacc_deac_1"/>
    <property type="match status" value="1"/>
</dbReference>
<dbReference type="SMART" id="SM00270">
    <property type="entry name" value="ChtBD1"/>
    <property type="match status" value="1"/>
</dbReference>
<evidence type="ECO:0000313" key="13">
    <source>
        <dbReference type="Proteomes" id="UP000515153"/>
    </source>
</evidence>
<feature type="domain" description="Chitin-binding type-1" evidence="11">
    <location>
        <begin position="312"/>
        <end position="355"/>
    </location>
</feature>
<reference evidence="14" key="3">
    <citation type="submission" date="2025-08" db="UniProtKB">
        <authorList>
            <consortium name="RefSeq"/>
        </authorList>
    </citation>
    <scope>IDENTIFICATION</scope>
    <source>
        <strain evidence="14">NI907</strain>
    </source>
</reference>
<feature type="signal peptide" evidence="10">
    <location>
        <begin position="1"/>
        <end position="24"/>
    </location>
</feature>
<dbReference type="AlphaFoldDB" id="A0A6P8BKG7"/>
<protein>
    <recommendedName>
        <fullName evidence="15">Chitin deacetylase</fullName>
    </recommendedName>
</protein>
<evidence type="ECO:0000256" key="9">
    <source>
        <dbReference type="SAM" id="MobiDB-lite"/>
    </source>
</evidence>
<dbReference type="CDD" id="cd10951">
    <property type="entry name" value="CE4_ClCDA_like"/>
    <property type="match status" value="1"/>
</dbReference>
<name>A0A6P8BKG7_PYRGI</name>
<dbReference type="GO" id="GO:0046872">
    <property type="term" value="F:metal ion binding"/>
    <property type="evidence" value="ECO:0007669"/>
    <property type="project" value="UniProtKB-KW"/>
</dbReference>
<dbReference type="SUPFAM" id="SSF88713">
    <property type="entry name" value="Glycoside hydrolase/deacetylase"/>
    <property type="match status" value="1"/>
</dbReference>
<evidence type="ECO:0008006" key="15">
    <source>
        <dbReference type="Google" id="ProtNLM"/>
    </source>
</evidence>
<evidence type="ECO:0000256" key="6">
    <source>
        <dbReference type="ARBA" id="ARBA00023277"/>
    </source>
</evidence>
<dbReference type="InterPro" id="IPR002509">
    <property type="entry name" value="NODB_dom"/>
</dbReference>
<dbReference type="PANTHER" id="PTHR46471:SF6">
    <property type="entry name" value="GLYCOSYL HYDROLASE"/>
    <property type="match status" value="1"/>
</dbReference>
<dbReference type="Gene3D" id="3.20.20.370">
    <property type="entry name" value="Glycoside hydrolase/deacetylase"/>
    <property type="match status" value="1"/>
</dbReference>
<dbReference type="Proteomes" id="UP000515153">
    <property type="component" value="Unplaced"/>
</dbReference>
<feature type="compositionally biased region" description="Low complexity" evidence="9">
    <location>
        <begin position="279"/>
        <end position="289"/>
    </location>
</feature>
<dbReference type="InterPro" id="IPR036861">
    <property type="entry name" value="Endochitinase-like_sf"/>
</dbReference>
<dbReference type="Gene3D" id="3.30.60.10">
    <property type="entry name" value="Endochitinase-like"/>
    <property type="match status" value="1"/>
</dbReference>
<evidence type="ECO:0000256" key="8">
    <source>
        <dbReference type="PROSITE-ProRule" id="PRU00261"/>
    </source>
</evidence>
<evidence type="ECO:0000256" key="2">
    <source>
        <dbReference type="ARBA" id="ARBA00022669"/>
    </source>
</evidence>
<dbReference type="GO" id="GO:0008061">
    <property type="term" value="F:chitin binding"/>
    <property type="evidence" value="ECO:0007669"/>
    <property type="project" value="UniProtKB-UniRule"/>
</dbReference>
<keyword evidence="6" id="KW-0119">Carbohydrate metabolism</keyword>
<dbReference type="InterPro" id="IPR001002">
    <property type="entry name" value="Chitin-bd_1"/>
</dbReference>
<keyword evidence="4 10" id="KW-0732">Signal</keyword>
<evidence type="ECO:0000313" key="14">
    <source>
        <dbReference type="RefSeq" id="XP_030987577.1"/>
    </source>
</evidence>
<feature type="compositionally biased region" description="Low complexity" evidence="9">
    <location>
        <begin position="301"/>
        <end position="310"/>
    </location>
</feature>
<dbReference type="KEGG" id="pgri:PgNI_01281"/>
<dbReference type="GO" id="GO:0005975">
    <property type="term" value="P:carbohydrate metabolic process"/>
    <property type="evidence" value="ECO:0007669"/>
    <property type="project" value="InterPro"/>
</dbReference>
<feature type="disulfide bond" evidence="8">
    <location>
        <begin position="315"/>
        <end position="330"/>
    </location>
</feature>
<reference evidence="14" key="2">
    <citation type="submission" date="2019-10" db="EMBL/GenBank/DDBJ databases">
        <authorList>
            <consortium name="NCBI Genome Project"/>
        </authorList>
    </citation>
    <scope>NUCLEOTIDE SEQUENCE</scope>
    <source>
        <strain evidence="14">NI907</strain>
    </source>
</reference>
<comment type="caution">
    <text evidence="8">Lacks conserved residue(s) required for the propagation of feature annotation.</text>
</comment>
<dbReference type="GeneID" id="41956268"/>
<dbReference type="SUPFAM" id="SSF57016">
    <property type="entry name" value="Plant lectins/antimicrobial peptides"/>
    <property type="match status" value="1"/>
</dbReference>
<evidence type="ECO:0000256" key="1">
    <source>
        <dbReference type="ARBA" id="ARBA00001941"/>
    </source>
</evidence>
<evidence type="ECO:0000259" key="11">
    <source>
        <dbReference type="PROSITE" id="PS50941"/>
    </source>
</evidence>